<evidence type="ECO:0008006" key="3">
    <source>
        <dbReference type="Google" id="ProtNLM"/>
    </source>
</evidence>
<evidence type="ECO:0000313" key="1">
    <source>
        <dbReference type="EMBL" id="MCD2196891.1"/>
    </source>
</evidence>
<keyword evidence="2" id="KW-1185">Reference proteome</keyword>
<proteinExistence type="predicted"/>
<name>A0ABS8PF62_9PSEU</name>
<evidence type="ECO:0000313" key="2">
    <source>
        <dbReference type="Proteomes" id="UP001199469"/>
    </source>
</evidence>
<dbReference type="EMBL" id="JAJNDB010000007">
    <property type="protein sequence ID" value="MCD2196891.1"/>
    <property type="molecule type" value="Genomic_DNA"/>
</dbReference>
<reference evidence="1 2" key="1">
    <citation type="submission" date="2021-11" db="EMBL/GenBank/DDBJ databases">
        <title>Draft genome sequence of Actinomycetospora sp. SF1 isolated from the rhizosphere soil.</title>
        <authorList>
            <person name="Duangmal K."/>
            <person name="Chantavorakit T."/>
        </authorList>
    </citation>
    <scope>NUCLEOTIDE SEQUENCE [LARGE SCALE GENOMIC DNA]</scope>
    <source>
        <strain evidence="1 2">TBRC 5722</strain>
    </source>
</reference>
<dbReference type="RefSeq" id="WP_230738787.1">
    <property type="nucleotide sequence ID" value="NZ_JAJNDB010000007.1"/>
</dbReference>
<protein>
    <recommendedName>
        <fullName evidence="3">Excreted virulence factor EspC (Type VII ESX diderm)</fullName>
    </recommendedName>
</protein>
<accession>A0ABS8PF62</accession>
<sequence>MEQQALATVLRTLESASDAQGREPTPEPRELYGWGAALAAITDQLDGAVSVVSGEVARLESESELRDDMGTDPSERLQVAREQLESLRSALGAANSAARGFHASIGHVGRSFSRP</sequence>
<dbReference type="Proteomes" id="UP001199469">
    <property type="component" value="Unassembled WGS sequence"/>
</dbReference>
<comment type="caution">
    <text evidence="1">The sequence shown here is derived from an EMBL/GenBank/DDBJ whole genome shotgun (WGS) entry which is preliminary data.</text>
</comment>
<gene>
    <name evidence="1" type="ORF">LQ327_26320</name>
</gene>
<organism evidence="1 2">
    <name type="scientific">Actinomycetospora endophytica</name>
    <dbReference type="NCBI Taxonomy" id="2291215"/>
    <lineage>
        <taxon>Bacteria</taxon>
        <taxon>Bacillati</taxon>
        <taxon>Actinomycetota</taxon>
        <taxon>Actinomycetes</taxon>
        <taxon>Pseudonocardiales</taxon>
        <taxon>Pseudonocardiaceae</taxon>
        <taxon>Actinomycetospora</taxon>
    </lineage>
</organism>